<evidence type="ECO:0000256" key="1">
    <source>
        <dbReference type="ARBA" id="ARBA00022801"/>
    </source>
</evidence>
<dbReference type="PANTHER" id="PTHR43546">
    <property type="entry name" value="UPF0173 METAL-DEPENDENT HYDROLASE MJ1163-RELATED"/>
    <property type="match status" value="1"/>
</dbReference>
<dbReference type="RefSeq" id="WP_060910386.1">
    <property type="nucleotide sequence ID" value="NZ_CP126038.1"/>
</dbReference>
<reference evidence="3 4" key="1">
    <citation type="submission" date="2014-11" db="EMBL/GenBank/DDBJ databases">
        <title>Symbiosis island explosion on the genome of extra-slow-growing strains of soybean bradyrhizobia with massive insertion sequences.</title>
        <authorList>
            <person name="Iida T."/>
            <person name="Minamisawa K."/>
        </authorList>
    </citation>
    <scope>NUCLEOTIDE SEQUENCE [LARGE SCALE GENOMIC DNA]</scope>
    <source>
        <strain evidence="3 4">NK6</strain>
    </source>
</reference>
<protein>
    <recommendedName>
        <fullName evidence="2">Metallo-beta-lactamase domain-containing protein</fullName>
    </recommendedName>
</protein>
<keyword evidence="1" id="KW-0378">Hydrolase</keyword>
<evidence type="ECO:0000313" key="3">
    <source>
        <dbReference type="EMBL" id="BAR58551.1"/>
    </source>
</evidence>
<evidence type="ECO:0000313" key="4">
    <source>
        <dbReference type="Proteomes" id="UP000063308"/>
    </source>
</evidence>
<dbReference type="Pfam" id="PF12706">
    <property type="entry name" value="Lactamase_B_2"/>
    <property type="match status" value="1"/>
</dbReference>
<dbReference type="Proteomes" id="UP000063308">
    <property type="component" value="Chromosome"/>
</dbReference>
<accession>A0A0E4BS32</accession>
<organism evidence="3 4">
    <name type="scientific">Bradyrhizobium diazoefficiens</name>
    <dbReference type="NCBI Taxonomy" id="1355477"/>
    <lineage>
        <taxon>Bacteria</taxon>
        <taxon>Pseudomonadati</taxon>
        <taxon>Pseudomonadota</taxon>
        <taxon>Alphaproteobacteria</taxon>
        <taxon>Hyphomicrobiales</taxon>
        <taxon>Nitrobacteraceae</taxon>
        <taxon>Bradyrhizobium</taxon>
    </lineage>
</organism>
<proteinExistence type="predicted"/>
<dbReference type="PANTHER" id="PTHR43546:SF9">
    <property type="entry name" value="L-ASCORBATE-6-PHOSPHATE LACTONASE ULAG-RELATED"/>
    <property type="match status" value="1"/>
</dbReference>
<dbReference type="AlphaFoldDB" id="A0A0E4BS32"/>
<dbReference type="InterPro" id="IPR001279">
    <property type="entry name" value="Metallo-B-lactamas"/>
</dbReference>
<feature type="domain" description="Metallo-beta-lactamase" evidence="2">
    <location>
        <begin position="18"/>
        <end position="209"/>
    </location>
</feature>
<dbReference type="InterPro" id="IPR036866">
    <property type="entry name" value="RibonucZ/Hydroxyglut_hydro"/>
</dbReference>
<gene>
    <name evidence="3" type="ORF">NK6_5392</name>
</gene>
<dbReference type="Gene3D" id="3.60.15.10">
    <property type="entry name" value="Ribonuclease Z/Hydroxyacylglutathione hydrolase-like"/>
    <property type="match status" value="1"/>
</dbReference>
<dbReference type="GO" id="GO:0016787">
    <property type="term" value="F:hydrolase activity"/>
    <property type="evidence" value="ECO:0007669"/>
    <property type="project" value="UniProtKB-KW"/>
</dbReference>
<dbReference type="InterPro" id="IPR050114">
    <property type="entry name" value="UPF0173_UPF0282_UlaG_hydrolase"/>
</dbReference>
<dbReference type="SUPFAM" id="SSF56281">
    <property type="entry name" value="Metallo-hydrolase/oxidoreductase"/>
    <property type="match status" value="1"/>
</dbReference>
<name>A0A0E4BS32_9BRAD</name>
<evidence type="ECO:0000259" key="2">
    <source>
        <dbReference type="Pfam" id="PF12706"/>
    </source>
</evidence>
<sequence>MKLQLLRNATLKLNLGRRTILIDPFFAPKHSRPSIARRSPNPLVELPVSVDQALDGVELVIVSHLHSDHFDPLAQSLVPKDMPIVCQPADDSKIRSFGFEEVTPLHNQLDWRDVKLTRREGRHGFGPVVEKMGPVMGFSIEVEGEPRLYWTGDTVLYPPVEETIRSTDPDIIVIHPSGARWEGSSIAMDAEQAATLCKTFPRPIVVATHLEALDHATVTRDHLRQFTLSQGIAAERLLIPRDGELLYLDVPAR</sequence>
<dbReference type="EMBL" id="AP014685">
    <property type="protein sequence ID" value="BAR58551.1"/>
    <property type="molecule type" value="Genomic_DNA"/>
</dbReference>